<feature type="region of interest" description="Disordered" evidence="1">
    <location>
        <begin position="155"/>
        <end position="175"/>
    </location>
</feature>
<accession>A0A1V9XHD9</accession>
<name>A0A1V9XHD9_9ACAR</name>
<feature type="region of interest" description="Disordered" evidence="1">
    <location>
        <begin position="1"/>
        <end position="33"/>
    </location>
</feature>
<dbReference type="InParanoid" id="A0A1V9XHD9"/>
<evidence type="ECO:0000313" key="2">
    <source>
        <dbReference type="EMBL" id="OQR72856.1"/>
    </source>
</evidence>
<comment type="caution">
    <text evidence="2">The sequence shown here is derived from an EMBL/GenBank/DDBJ whole genome shotgun (WGS) entry which is preliminary data.</text>
</comment>
<keyword evidence="3" id="KW-1185">Reference proteome</keyword>
<reference evidence="2 3" key="1">
    <citation type="journal article" date="2017" name="Gigascience">
        <title>Draft genome of the honey bee ectoparasitic mite, Tropilaelaps mercedesae, is shaped by the parasitic life history.</title>
        <authorList>
            <person name="Dong X."/>
            <person name="Armstrong S.D."/>
            <person name="Xia D."/>
            <person name="Makepeace B.L."/>
            <person name="Darby A.C."/>
            <person name="Kadowaki T."/>
        </authorList>
    </citation>
    <scope>NUCLEOTIDE SEQUENCE [LARGE SCALE GENOMIC DNA]</scope>
    <source>
        <strain evidence="2">Wuxi-XJTLU</strain>
    </source>
</reference>
<organism evidence="2 3">
    <name type="scientific">Tropilaelaps mercedesae</name>
    <dbReference type="NCBI Taxonomy" id="418985"/>
    <lineage>
        <taxon>Eukaryota</taxon>
        <taxon>Metazoa</taxon>
        <taxon>Ecdysozoa</taxon>
        <taxon>Arthropoda</taxon>
        <taxon>Chelicerata</taxon>
        <taxon>Arachnida</taxon>
        <taxon>Acari</taxon>
        <taxon>Parasitiformes</taxon>
        <taxon>Mesostigmata</taxon>
        <taxon>Gamasina</taxon>
        <taxon>Dermanyssoidea</taxon>
        <taxon>Laelapidae</taxon>
        <taxon>Tropilaelaps</taxon>
    </lineage>
</organism>
<evidence type="ECO:0000313" key="3">
    <source>
        <dbReference type="Proteomes" id="UP000192247"/>
    </source>
</evidence>
<evidence type="ECO:0000256" key="1">
    <source>
        <dbReference type="SAM" id="MobiDB-lite"/>
    </source>
</evidence>
<protein>
    <submittedName>
        <fullName evidence="2">Uncharacterized protein</fullName>
    </submittedName>
</protein>
<sequence>MSGEGRERGIRIHLRQPEKGCASSSRTLESGRAADPPHNCIALSQLRVTAFAHRIGGFKRKSGAGGRLVWPKLTSAARVLANAKALEPLHTLNPHTVTLNGAESPGVRHDSLCRTHVLITKCARPASKGAQNNGTRERDRLIELCASQFLFGANSTPPRNDRGSLREMAGWRGGG</sequence>
<gene>
    <name evidence="2" type="ORF">BIW11_10111</name>
</gene>
<proteinExistence type="predicted"/>
<dbReference type="EMBL" id="MNPL01010913">
    <property type="protein sequence ID" value="OQR72856.1"/>
    <property type="molecule type" value="Genomic_DNA"/>
</dbReference>
<feature type="compositionally biased region" description="Basic and acidic residues" evidence="1">
    <location>
        <begin position="1"/>
        <end position="18"/>
    </location>
</feature>
<dbReference type="Proteomes" id="UP000192247">
    <property type="component" value="Unassembled WGS sequence"/>
</dbReference>
<dbReference type="AlphaFoldDB" id="A0A1V9XHD9"/>